<organism evidence="1 2">
    <name type="scientific">Marasmiellus scandens</name>
    <dbReference type="NCBI Taxonomy" id="2682957"/>
    <lineage>
        <taxon>Eukaryota</taxon>
        <taxon>Fungi</taxon>
        <taxon>Dikarya</taxon>
        <taxon>Basidiomycota</taxon>
        <taxon>Agaricomycotina</taxon>
        <taxon>Agaricomycetes</taxon>
        <taxon>Agaricomycetidae</taxon>
        <taxon>Agaricales</taxon>
        <taxon>Marasmiineae</taxon>
        <taxon>Omphalotaceae</taxon>
        <taxon>Marasmiellus</taxon>
    </lineage>
</organism>
<proteinExistence type="predicted"/>
<comment type="caution">
    <text evidence="1">The sequence shown here is derived from an EMBL/GenBank/DDBJ whole genome shotgun (WGS) entry which is preliminary data.</text>
</comment>
<gene>
    <name evidence="1" type="ORF">VKT23_016110</name>
</gene>
<evidence type="ECO:0000313" key="1">
    <source>
        <dbReference type="EMBL" id="KAK7442512.1"/>
    </source>
</evidence>
<dbReference type="Proteomes" id="UP001498398">
    <property type="component" value="Unassembled WGS sequence"/>
</dbReference>
<accession>A0ABR1IVT0</accession>
<dbReference type="EMBL" id="JBANRG010000058">
    <property type="protein sequence ID" value="KAK7442512.1"/>
    <property type="molecule type" value="Genomic_DNA"/>
</dbReference>
<evidence type="ECO:0000313" key="2">
    <source>
        <dbReference type="Proteomes" id="UP001498398"/>
    </source>
</evidence>
<protein>
    <submittedName>
        <fullName evidence="1">Uncharacterized protein</fullName>
    </submittedName>
</protein>
<name>A0ABR1IVT0_9AGAR</name>
<sequence>MLLTSSPGVTFQVSRDQKGLTWDNYQQGLATWRRNQDIISPWLGNDLNQYPNKKFLGYSGMDLETIEALEKGWRRRDRKEAARWGYAMYVADNPAIAKYFANWIKPAFGGAQATTYVCQIWARDGAIFDRLQKIWVPESEPKTNVSGKPFDIAWSQEDRDRKVASWGVQKPYILFSRHMNMGAGFPVSGRWNEMVIYGQIQEALLITVRMADQHLNADIKAGNHIRYEQMLSAWNITVPTETWNDFRKHGETWIQK</sequence>
<reference evidence="1 2" key="1">
    <citation type="submission" date="2024-01" db="EMBL/GenBank/DDBJ databases">
        <title>A draft genome for the cacao thread blight pathogen Marasmiellus scandens.</title>
        <authorList>
            <person name="Baruah I.K."/>
            <person name="Leung J."/>
            <person name="Bukari Y."/>
            <person name="Amoako-Attah I."/>
            <person name="Meinhardt L.W."/>
            <person name="Bailey B.A."/>
            <person name="Cohen S.P."/>
        </authorList>
    </citation>
    <scope>NUCLEOTIDE SEQUENCE [LARGE SCALE GENOMIC DNA]</scope>
    <source>
        <strain evidence="1 2">GH-19</strain>
    </source>
</reference>
<keyword evidence="2" id="KW-1185">Reference proteome</keyword>